<dbReference type="PROSITE" id="PS50887">
    <property type="entry name" value="GGDEF"/>
    <property type="match status" value="1"/>
</dbReference>
<dbReference type="PANTHER" id="PTHR45138:SF9">
    <property type="entry name" value="DIGUANYLATE CYCLASE DGCM-RELATED"/>
    <property type="match status" value="1"/>
</dbReference>
<evidence type="ECO:0000313" key="5">
    <source>
        <dbReference type="EMBL" id="SEI75458.1"/>
    </source>
</evidence>
<dbReference type="Gene3D" id="3.30.450.20">
    <property type="entry name" value="PAS domain"/>
    <property type="match status" value="1"/>
</dbReference>
<sequence length="316" mass="36198">MQDNIEFAEIHWLLQVLQNIDIGLVVLDRQYNVQLWNGFMENHSGRTSTQVKGKNLFRQFPELNESWLRRKVDSVWNLGVQAYTTWEQKQNIFPFRSYRPLTGHAQWMYQNLTILPLTNVSASISHVCLLLHDVTEVASAQLGLQDANTQLDFLSRTDKLTGLNNRGTWETLLQQHFHQYQRTQEPVSLIMFDIDHFKRINDTYGHPAGDTVIRSLAQHLHQSVREQDVAGRYGGEEFGVILPATSQGQAVHFAESLRQSVESLVLRHEHLSLGMTISLGVCELKSSIRTVEQWLHLADQALYAAKHQGRNCVCTA</sequence>
<evidence type="ECO:0000313" key="6">
    <source>
        <dbReference type="Proteomes" id="UP000242999"/>
    </source>
</evidence>
<dbReference type="SUPFAM" id="SSF55785">
    <property type="entry name" value="PYP-like sensor domain (PAS domain)"/>
    <property type="match status" value="1"/>
</dbReference>
<dbReference type="STRING" id="64971.SAMN05421831_10971"/>
<reference evidence="6" key="1">
    <citation type="submission" date="2016-10" db="EMBL/GenBank/DDBJ databases">
        <authorList>
            <person name="Varghese N."/>
            <person name="Submissions S."/>
        </authorList>
    </citation>
    <scope>NUCLEOTIDE SEQUENCE [LARGE SCALE GENOMIC DNA]</scope>
    <source>
        <strain evidence="6">DSM 7165</strain>
    </source>
</reference>
<evidence type="ECO:0000256" key="1">
    <source>
        <dbReference type="ARBA" id="ARBA00001946"/>
    </source>
</evidence>
<dbReference type="InterPro" id="IPR035965">
    <property type="entry name" value="PAS-like_dom_sf"/>
</dbReference>
<dbReference type="NCBIfam" id="TIGR00254">
    <property type="entry name" value="GGDEF"/>
    <property type="match status" value="1"/>
</dbReference>
<proteinExistence type="predicted"/>
<dbReference type="GO" id="GO:0052621">
    <property type="term" value="F:diguanylate cyclase activity"/>
    <property type="evidence" value="ECO:0007669"/>
    <property type="project" value="UniProtKB-EC"/>
</dbReference>
<dbReference type="Gene3D" id="3.30.70.270">
    <property type="match status" value="1"/>
</dbReference>
<dbReference type="InterPro" id="IPR000160">
    <property type="entry name" value="GGDEF_dom"/>
</dbReference>
<dbReference type="GO" id="GO:0005886">
    <property type="term" value="C:plasma membrane"/>
    <property type="evidence" value="ECO:0007669"/>
    <property type="project" value="TreeGrafter"/>
</dbReference>
<dbReference type="OrthoDB" id="9812260at2"/>
<comment type="cofactor">
    <cofactor evidence="1">
        <name>Mg(2+)</name>
        <dbReference type="ChEBI" id="CHEBI:18420"/>
    </cofactor>
</comment>
<dbReference type="Pfam" id="PF00989">
    <property type="entry name" value="PAS"/>
    <property type="match status" value="1"/>
</dbReference>
<accession>A0A1H6T610</accession>
<dbReference type="FunFam" id="3.30.70.270:FF:000001">
    <property type="entry name" value="Diguanylate cyclase domain protein"/>
    <property type="match status" value="1"/>
</dbReference>
<gene>
    <name evidence="5" type="ORF">SAMN05421831_10971</name>
</gene>
<dbReference type="InterPro" id="IPR013767">
    <property type="entry name" value="PAS_fold"/>
</dbReference>
<dbReference type="RefSeq" id="WP_093310634.1">
    <property type="nucleotide sequence ID" value="NZ_FNYH01000009.1"/>
</dbReference>
<organism evidence="5 6">
    <name type="scientific">Allopseudospirillum japonicum</name>
    <dbReference type="NCBI Taxonomy" id="64971"/>
    <lineage>
        <taxon>Bacteria</taxon>
        <taxon>Pseudomonadati</taxon>
        <taxon>Pseudomonadota</taxon>
        <taxon>Gammaproteobacteria</taxon>
        <taxon>Oceanospirillales</taxon>
        <taxon>Oceanospirillaceae</taxon>
        <taxon>Allopseudospirillum</taxon>
    </lineage>
</organism>
<comment type="catalytic activity">
    <reaction evidence="3">
        <text>2 GTP = 3',3'-c-di-GMP + 2 diphosphate</text>
        <dbReference type="Rhea" id="RHEA:24898"/>
        <dbReference type="ChEBI" id="CHEBI:33019"/>
        <dbReference type="ChEBI" id="CHEBI:37565"/>
        <dbReference type="ChEBI" id="CHEBI:58805"/>
        <dbReference type="EC" id="2.7.7.65"/>
    </reaction>
</comment>
<dbReference type="CDD" id="cd01949">
    <property type="entry name" value="GGDEF"/>
    <property type="match status" value="1"/>
</dbReference>
<dbReference type="Pfam" id="PF00990">
    <property type="entry name" value="GGDEF"/>
    <property type="match status" value="1"/>
</dbReference>
<dbReference type="EC" id="2.7.7.65" evidence="2"/>
<dbReference type="PANTHER" id="PTHR45138">
    <property type="entry name" value="REGULATORY COMPONENTS OF SENSORY TRANSDUCTION SYSTEM"/>
    <property type="match status" value="1"/>
</dbReference>
<evidence type="ECO:0000256" key="3">
    <source>
        <dbReference type="ARBA" id="ARBA00034247"/>
    </source>
</evidence>
<dbReference type="SUPFAM" id="SSF55073">
    <property type="entry name" value="Nucleotide cyclase"/>
    <property type="match status" value="1"/>
</dbReference>
<dbReference type="InterPro" id="IPR043128">
    <property type="entry name" value="Rev_trsase/Diguanyl_cyclase"/>
</dbReference>
<dbReference type="EMBL" id="FNYH01000009">
    <property type="protein sequence ID" value="SEI75458.1"/>
    <property type="molecule type" value="Genomic_DNA"/>
</dbReference>
<evidence type="ECO:0000259" key="4">
    <source>
        <dbReference type="PROSITE" id="PS50887"/>
    </source>
</evidence>
<evidence type="ECO:0000256" key="2">
    <source>
        <dbReference type="ARBA" id="ARBA00012528"/>
    </source>
</evidence>
<dbReference type="GO" id="GO:1902201">
    <property type="term" value="P:negative regulation of bacterial-type flagellum-dependent cell motility"/>
    <property type="evidence" value="ECO:0007669"/>
    <property type="project" value="TreeGrafter"/>
</dbReference>
<name>A0A1H6T610_9GAMM</name>
<keyword evidence="6" id="KW-1185">Reference proteome</keyword>
<dbReference type="AlphaFoldDB" id="A0A1H6T610"/>
<dbReference type="GO" id="GO:0006355">
    <property type="term" value="P:regulation of DNA-templated transcription"/>
    <property type="evidence" value="ECO:0007669"/>
    <property type="project" value="InterPro"/>
</dbReference>
<dbReference type="GO" id="GO:0043709">
    <property type="term" value="P:cell adhesion involved in single-species biofilm formation"/>
    <property type="evidence" value="ECO:0007669"/>
    <property type="project" value="TreeGrafter"/>
</dbReference>
<feature type="domain" description="GGDEF" evidence="4">
    <location>
        <begin position="185"/>
        <end position="316"/>
    </location>
</feature>
<dbReference type="SMART" id="SM00267">
    <property type="entry name" value="GGDEF"/>
    <property type="match status" value="1"/>
</dbReference>
<protein>
    <recommendedName>
        <fullName evidence="2">diguanylate cyclase</fullName>
        <ecNumber evidence="2">2.7.7.65</ecNumber>
    </recommendedName>
</protein>
<dbReference type="InterPro" id="IPR029787">
    <property type="entry name" value="Nucleotide_cyclase"/>
</dbReference>
<dbReference type="InterPro" id="IPR050469">
    <property type="entry name" value="Diguanylate_Cyclase"/>
</dbReference>
<dbReference type="Proteomes" id="UP000242999">
    <property type="component" value="Unassembled WGS sequence"/>
</dbReference>